<proteinExistence type="predicted"/>
<organism evidence="2 3">
    <name type="scientific">Rubellicoccus peritrichatus</name>
    <dbReference type="NCBI Taxonomy" id="3080537"/>
    <lineage>
        <taxon>Bacteria</taxon>
        <taxon>Pseudomonadati</taxon>
        <taxon>Verrucomicrobiota</taxon>
        <taxon>Opitutia</taxon>
        <taxon>Puniceicoccales</taxon>
        <taxon>Cerasicoccaceae</taxon>
        <taxon>Rubellicoccus</taxon>
    </lineage>
</organism>
<protein>
    <submittedName>
        <fullName evidence="2">Exosortase-associated EpsI family protein</fullName>
    </submittedName>
</protein>
<dbReference type="AlphaFoldDB" id="A0AAQ3LDR4"/>
<dbReference type="Proteomes" id="UP001304300">
    <property type="component" value="Chromosome"/>
</dbReference>
<feature type="domain" description="Methanolan biosynthesis EpsI" evidence="1">
    <location>
        <begin position="12"/>
        <end position="162"/>
    </location>
</feature>
<accession>A0AAQ3LDR4</accession>
<keyword evidence="3" id="KW-1185">Reference proteome</keyword>
<sequence>MKRNRKLLLLWALLVFAVLLTIIWEVVPLPDASRRLAAIPEHGPGFASRELPLSDLERDSLGKATALKRLVISDPGVPIILSIIDGTHNRHAVHDPVYCFVGEGWNIVEEKDIEIPSGHARYLLLERNGENCEAVYWFDDNDRRFTDPTDYWMQATLRRLSFGQSGEEPILVLMRSIPGQATNWQNLPYLINHLNLN</sequence>
<dbReference type="RefSeq" id="WP_317834509.1">
    <property type="nucleotide sequence ID" value="NZ_CP136920.1"/>
</dbReference>
<dbReference type="EMBL" id="CP136920">
    <property type="protein sequence ID" value="WOO42025.1"/>
    <property type="molecule type" value="Genomic_DNA"/>
</dbReference>
<gene>
    <name evidence="2" type="ORF">RZN69_02920</name>
</gene>
<dbReference type="KEGG" id="puo:RZN69_02920"/>
<evidence type="ECO:0000259" key="1">
    <source>
        <dbReference type="Pfam" id="PF11984"/>
    </source>
</evidence>
<dbReference type="InterPro" id="IPR014263">
    <property type="entry name" value="Methanolan_biosynth_EpsI"/>
</dbReference>
<evidence type="ECO:0000313" key="2">
    <source>
        <dbReference type="EMBL" id="WOO42025.1"/>
    </source>
</evidence>
<name>A0AAQ3LDR4_9BACT</name>
<dbReference type="Pfam" id="PF11984">
    <property type="entry name" value="DUF3485"/>
    <property type="match status" value="1"/>
</dbReference>
<evidence type="ECO:0000313" key="3">
    <source>
        <dbReference type="Proteomes" id="UP001304300"/>
    </source>
</evidence>
<reference evidence="2 3" key="1">
    <citation type="submission" date="2023-10" db="EMBL/GenBank/DDBJ databases">
        <title>Rubellicoccus peritrichatus gen. nov., sp. nov., isolated from an algae of coral reef tank.</title>
        <authorList>
            <person name="Luo J."/>
        </authorList>
    </citation>
    <scope>NUCLEOTIDE SEQUENCE [LARGE SCALE GENOMIC DNA]</scope>
    <source>
        <strain evidence="2 3">CR14</strain>
    </source>
</reference>